<evidence type="ECO:0000256" key="4">
    <source>
        <dbReference type="ARBA" id="ARBA00022989"/>
    </source>
</evidence>
<name>A0A942Z9G2_9FIRM</name>
<comment type="subcellular location">
    <subcellularLocation>
        <location evidence="1">Membrane</location>
        <topology evidence="1">Single-pass membrane protein</topology>
    </subcellularLocation>
</comment>
<evidence type="ECO:0000313" key="6">
    <source>
        <dbReference type="EMBL" id="MBS4539094.1"/>
    </source>
</evidence>
<keyword evidence="3" id="KW-0812">Transmembrane</keyword>
<gene>
    <name evidence="6" type="ORF">GOQ27_11515</name>
</gene>
<dbReference type="PANTHER" id="PTHR34478:SF2">
    <property type="entry name" value="MEMBRANE PROTEIN"/>
    <property type="match status" value="1"/>
</dbReference>
<evidence type="ECO:0000256" key="1">
    <source>
        <dbReference type="ARBA" id="ARBA00004167"/>
    </source>
</evidence>
<dbReference type="RefSeq" id="WP_203367015.1">
    <property type="nucleotide sequence ID" value="NZ_WSFT01000040.1"/>
</dbReference>
<evidence type="ECO:0000256" key="2">
    <source>
        <dbReference type="ARBA" id="ARBA00008854"/>
    </source>
</evidence>
<dbReference type="Pfam" id="PF04011">
    <property type="entry name" value="LemA"/>
    <property type="match status" value="1"/>
</dbReference>
<dbReference type="GO" id="GO:0016020">
    <property type="term" value="C:membrane"/>
    <property type="evidence" value="ECO:0007669"/>
    <property type="project" value="UniProtKB-SubCell"/>
</dbReference>
<evidence type="ECO:0000256" key="5">
    <source>
        <dbReference type="ARBA" id="ARBA00023136"/>
    </source>
</evidence>
<dbReference type="SUPFAM" id="SSF140478">
    <property type="entry name" value="LemA-like"/>
    <property type="match status" value="1"/>
</dbReference>
<proteinExistence type="inferred from homology"/>
<evidence type="ECO:0000313" key="7">
    <source>
        <dbReference type="Proteomes" id="UP000724672"/>
    </source>
</evidence>
<keyword evidence="4" id="KW-1133">Transmembrane helix</keyword>
<protein>
    <submittedName>
        <fullName evidence="6">LemA family protein</fullName>
    </submittedName>
</protein>
<accession>A0A942Z9G2</accession>
<comment type="caution">
    <text evidence="6">The sequence shown here is derived from an EMBL/GenBank/DDBJ whole genome shotgun (WGS) entry which is preliminary data.</text>
</comment>
<dbReference type="EMBL" id="WSFT01000040">
    <property type="protein sequence ID" value="MBS4539094.1"/>
    <property type="molecule type" value="Genomic_DNA"/>
</dbReference>
<evidence type="ECO:0000256" key="3">
    <source>
        <dbReference type="ARBA" id="ARBA00022692"/>
    </source>
</evidence>
<dbReference type="PANTHER" id="PTHR34478">
    <property type="entry name" value="PROTEIN LEMA"/>
    <property type="match status" value="1"/>
</dbReference>
<keyword evidence="7" id="KW-1185">Reference proteome</keyword>
<dbReference type="AlphaFoldDB" id="A0A942Z9G2"/>
<dbReference type="InterPro" id="IPR007156">
    <property type="entry name" value="MamQ_LemA"/>
</dbReference>
<dbReference type="Proteomes" id="UP000724672">
    <property type="component" value="Unassembled WGS sequence"/>
</dbReference>
<keyword evidence="5" id="KW-0472">Membrane</keyword>
<dbReference type="Gene3D" id="1.20.1440.20">
    <property type="entry name" value="LemA-like domain"/>
    <property type="match status" value="1"/>
</dbReference>
<organism evidence="6 7">
    <name type="scientific">Anaeromonas frigoriresistens</name>
    <dbReference type="NCBI Taxonomy" id="2683708"/>
    <lineage>
        <taxon>Bacteria</taxon>
        <taxon>Bacillati</taxon>
        <taxon>Bacillota</taxon>
        <taxon>Tissierellia</taxon>
        <taxon>Tissierellales</taxon>
        <taxon>Thermohalobacteraceae</taxon>
        <taxon>Anaeromonas</taxon>
    </lineage>
</organism>
<comment type="similarity">
    <text evidence="2">Belongs to the LemA family.</text>
</comment>
<sequence>MNKTLIIVLVAILLIVGIPALMIVGSYNNLVSLDEEVNGAWAQVENQLKRRTDLIPNLVETVKGFAQQEEDILVGVTEARSRVVAADSPEESANANAQLTSALQGLNVVVERYPELKSNENFIRLQDELAGTENRIAVARKDYNDAAQTLNSKIRRFPTNIAAGIFGIDRREYFEVSEEDQEVPDVNFE</sequence>
<dbReference type="InterPro" id="IPR023353">
    <property type="entry name" value="LemA-like_dom_sf"/>
</dbReference>
<reference evidence="6" key="1">
    <citation type="submission" date="2019-12" db="EMBL/GenBank/DDBJ databases">
        <title>Clostridiaceae gen. nov. sp. nov., isolated from sediment in Xinjiang, China.</title>
        <authorList>
            <person name="Zhang R."/>
        </authorList>
    </citation>
    <scope>NUCLEOTIDE SEQUENCE</scope>
    <source>
        <strain evidence="6">D2Q-11</strain>
    </source>
</reference>